<keyword evidence="2" id="KW-0812">Transmembrane</keyword>
<feature type="region of interest" description="Disordered" evidence="1">
    <location>
        <begin position="22"/>
        <end position="50"/>
    </location>
</feature>
<keyword evidence="5" id="KW-1185">Reference proteome</keyword>
<gene>
    <name evidence="4" type="ORF">CDD80_3347</name>
</gene>
<dbReference type="Proteomes" id="UP000226431">
    <property type="component" value="Unassembled WGS sequence"/>
</dbReference>
<proteinExistence type="predicted"/>
<feature type="compositionally biased region" description="Low complexity" evidence="1">
    <location>
        <begin position="301"/>
        <end position="316"/>
    </location>
</feature>
<comment type="caution">
    <text evidence="4">The sequence shown here is derived from an EMBL/GenBank/DDBJ whole genome shotgun (WGS) entry which is preliminary data.</text>
</comment>
<accession>A0A2C5ZGI7</accession>
<protein>
    <recommendedName>
        <fullName evidence="6">Mid2 domain-containing protein</fullName>
    </recommendedName>
</protein>
<feature type="compositionally biased region" description="Polar residues" evidence="1">
    <location>
        <begin position="25"/>
        <end position="34"/>
    </location>
</feature>
<dbReference type="OrthoDB" id="10657430at2759"/>
<feature type="region of interest" description="Disordered" evidence="1">
    <location>
        <begin position="175"/>
        <end position="196"/>
    </location>
</feature>
<feature type="chain" id="PRO_5013401551" description="Mid2 domain-containing protein" evidence="3">
    <location>
        <begin position="17"/>
        <end position="404"/>
    </location>
</feature>
<dbReference type="STRING" id="2004952.A0A2C5ZGI7"/>
<feature type="transmembrane region" description="Helical" evidence="2">
    <location>
        <begin position="338"/>
        <end position="363"/>
    </location>
</feature>
<dbReference type="AlphaFoldDB" id="A0A2C5ZGI7"/>
<feature type="compositionally biased region" description="Low complexity" evidence="1">
    <location>
        <begin position="175"/>
        <end position="188"/>
    </location>
</feature>
<feature type="region of interest" description="Disordered" evidence="1">
    <location>
        <begin position="292"/>
        <end position="335"/>
    </location>
</feature>
<feature type="signal peptide" evidence="3">
    <location>
        <begin position="1"/>
        <end position="16"/>
    </location>
</feature>
<evidence type="ECO:0000256" key="3">
    <source>
        <dbReference type="SAM" id="SignalP"/>
    </source>
</evidence>
<name>A0A2C5ZGI7_9HYPO</name>
<keyword evidence="2" id="KW-0472">Membrane</keyword>
<dbReference type="EMBL" id="NJES01000003">
    <property type="protein sequence ID" value="PHH81065.1"/>
    <property type="molecule type" value="Genomic_DNA"/>
</dbReference>
<evidence type="ECO:0000313" key="4">
    <source>
        <dbReference type="EMBL" id="PHH81065.1"/>
    </source>
</evidence>
<keyword evidence="2" id="KW-1133">Transmembrane helix</keyword>
<evidence type="ECO:0000313" key="5">
    <source>
        <dbReference type="Proteomes" id="UP000226431"/>
    </source>
</evidence>
<evidence type="ECO:0000256" key="2">
    <source>
        <dbReference type="SAM" id="Phobius"/>
    </source>
</evidence>
<feature type="region of interest" description="Disordered" evidence="1">
    <location>
        <begin position="369"/>
        <end position="404"/>
    </location>
</feature>
<evidence type="ECO:0000256" key="1">
    <source>
        <dbReference type="SAM" id="MobiDB-lite"/>
    </source>
</evidence>
<reference evidence="4 5" key="1">
    <citation type="submission" date="2017-06" db="EMBL/GenBank/DDBJ databases">
        <title>Ant-infecting Ophiocordyceps genomes reveal a high diversity of potential behavioral manipulation genes and a possible major role for enterotoxins.</title>
        <authorList>
            <person name="De Bekker C."/>
            <person name="Evans H.C."/>
            <person name="Brachmann A."/>
            <person name="Hughes D.P."/>
        </authorList>
    </citation>
    <scope>NUCLEOTIDE SEQUENCE [LARGE SCALE GENOMIC DNA]</scope>
    <source>
        <strain evidence="4 5">Map16</strain>
    </source>
</reference>
<organism evidence="4 5">
    <name type="scientific">Ophiocordyceps camponoti-rufipedis</name>
    <dbReference type="NCBI Taxonomy" id="2004952"/>
    <lineage>
        <taxon>Eukaryota</taxon>
        <taxon>Fungi</taxon>
        <taxon>Dikarya</taxon>
        <taxon>Ascomycota</taxon>
        <taxon>Pezizomycotina</taxon>
        <taxon>Sordariomycetes</taxon>
        <taxon>Hypocreomycetidae</taxon>
        <taxon>Hypocreales</taxon>
        <taxon>Ophiocordycipitaceae</taxon>
        <taxon>Ophiocordyceps</taxon>
    </lineage>
</organism>
<sequence length="404" mass="42970">MHITLVLLSASLAASSLLPMPLPQKTDSSQQLRTSHGPEPTSAPRALHDTDLKRRQAKGSICGWPSDNTKSPVACQENLICTSIDSYLGCYDPVSDDTIVATTCKAHFDPDYKSCPDFNLCCSDECFTYSYMTEGQILTGYDCSSQRGSDMLLSADPNLLSNAVIPTESPTSHQLTATLSSQQSTTTARPLGDQASHGSDIRAIVGGTRGAFYGLIVVAVANVFLYFSQLAATCVDYQASKAGQCFSHESFICCDATLRECQTYLTSKTGTTLTYLGCNSVGGTGTLLGYNPKSFTPAPETSTDSSKSSSTTRTQTADNQAERKTDSSADEGGGGTRIGAIVGGVVGGVAALALIALATVLLLRHRKRPVEEPRNSVLQDTSQDPAKYSRVKQRYDSQPVAEMS</sequence>
<keyword evidence="3" id="KW-0732">Signal</keyword>
<evidence type="ECO:0008006" key="6">
    <source>
        <dbReference type="Google" id="ProtNLM"/>
    </source>
</evidence>